<proteinExistence type="predicted"/>
<feature type="domain" description="Nascent polypeptide-associated complex subunit alpha-like UBA" evidence="2">
    <location>
        <begin position="55"/>
        <end position="94"/>
    </location>
</feature>
<dbReference type="InterPro" id="IPR052617">
    <property type="entry name" value="Huntingtin-int_K"/>
</dbReference>
<evidence type="ECO:0000256" key="1">
    <source>
        <dbReference type="SAM" id="MobiDB-lite"/>
    </source>
</evidence>
<feature type="region of interest" description="Disordered" evidence="1">
    <location>
        <begin position="1"/>
        <end position="23"/>
    </location>
</feature>
<name>A0A7S1CBU2_9STRA</name>
<organism evidence="3">
    <name type="scientific">Bicosoecida sp. CB-2014</name>
    <dbReference type="NCBI Taxonomy" id="1486930"/>
    <lineage>
        <taxon>Eukaryota</taxon>
        <taxon>Sar</taxon>
        <taxon>Stramenopiles</taxon>
        <taxon>Bigyra</taxon>
        <taxon>Opalozoa</taxon>
        <taxon>Bicosoecida</taxon>
    </lineage>
</organism>
<dbReference type="Pfam" id="PF19026">
    <property type="entry name" value="UBA_HYPK"/>
    <property type="match status" value="1"/>
</dbReference>
<dbReference type="InterPro" id="IPR044034">
    <property type="entry name" value="NAC-like_UBA"/>
</dbReference>
<protein>
    <recommendedName>
        <fullName evidence="2">Nascent polypeptide-associated complex subunit alpha-like UBA domain-containing protein</fullName>
    </recommendedName>
</protein>
<evidence type="ECO:0000259" key="2">
    <source>
        <dbReference type="Pfam" id="PF19026"/>
    </source>
</evidence>
<feature type="compositionally biased region" description="Basic and acidic residues" evidence="1">
    <location>
        <begin position="1"/>
        <end position="19"/>
    </location>
</feature>
<dbReference type="EMBL" id="HBFS01009768">
    <property type="protein sequence ID" value="CAD8913457.1"/>
    <property type="molecule type" value="Transcribed_RNA"/>
</dbReference>
<gene>
    <name evidence="3" type="ORF">BSP0115_LOCUS6709</name>
</gene>
<dbReference type="PANTHER" id="PTHR31184">
    <property type="entry name" value="HUNTINGTIN-INTERACTING PROTEIN K FAMILY MEMBER"/>
    <property type="match status" value="1"/>
</dbReference>
<reference evidence="3" key="1">
    <citation type="submission" date="2021-01" db="EMBL/GenBank/DDBJ databases">
        <authorList>
            <person name="Corre E."/>
            <person name="Pelletier E."/>
            <person name="Niang G."/>
            <person name="Scheremetjew M."/>
            <person name="Finn R."/>
            <person name="Kale V."/>
            <person name="Holt S."/>
            <person name="Cochrane G."/>
            <person name="Meng A."/>
            <person name="Brown T."/>
            <person name="Cohen L."/>
        </authorList>
    </citation>
    <scope>NUCLEOTIDE SEQUENCE</scope>
    <source>
        <strain evidence="3">Ms1</strain>
    </source>
</reference>
<sequence>MAGDDERAGSQMDALREDAAVATSDAQKEAIEELSKVMAERKAAETARERELAAVAVAPEALALVQSECDLEKAPALHLLREHGGDARAALRAVARGEAALPLASA</sequence>
<dbReference type="GO" id="GO:0050821">
    <property type="term" value="P:protein stabilization"/>
    <property type="evidence" value="ECO:0007669"/>
    <property type="project" value="TreeGrafter"/>
</dbReference>
<dbReference type="PANTHER" id="PTHR31184:SF2">
    <property type="entry name" value="HUNTINGTIN-INTERACTING PROTEIN K"/>
    <property type="match status" value="1"/>
</dbReference>
<accession>A0A7S1CBU2</accession>
<dbReference type="AlphaFoldDB" id="A0A7S1CBU2"/>
<evidence type="ECO:0000313" key="3">
    <source>
        <dbReference type="EMBL" id="CAD8913457.1"/>
    </source>
</evidence>